<keyword evidence="6 7" id="KW-0472">Membrane</keyword>
<feature type="transmembrane region" description="Helical" evidence="7">
    <location>
        <begin position="287"/>
        <end position="308"/>
    </location>
</feature>
<reference evidence="8 9" key="1">
    <citation type="submission" date="2017-10" db="EMBL/GenBank/DDBJ databases">
        <title>Sequencing the genomes of 1000 actinobacteria strains.</title>
        <authorList>
            <person name="Klenk H.-P."/>
        </authorList>
    </citation>
    <scope>NUCLEOTIDE SEQUENCE [LARGE SCALE GENOMIC DNA]</scope>
    <source>
        <strain evidence="8 9">DSM 15597</strain>
    </source>
</reference>
<evidence type="ECO:0000256" key="2">
    <source>
        <dbReference type="ARBA" id="ARBA00006386"/>
    </source>
</evidence>
<keyword evidence="9" id="KW-1185">Reference proteome</keyword>
<evidence type="ECO:0000256" key="3">
    <source>
        <dbReference type="ARBA" id="ARBA00022475"/>
    </source>
</evidence>
<dbReference type="PANTHER" id="PTHR34184:SF4">
    <property type="entry name" value="UPF0718 PROTEIN YCGR"/>
    <property type="match status" value="1"/>
</dbReference>
<dbReference type="GO" id="GO:0005886">
    <property type="term" value="C:plasma membrane"/>
    <property type="evidence" value="ECO:0007669"/>
    <property type="project" value="UniProtKB-SubCell"/>
</dbReference>
<feature type="transmembrane region" description="Helical" evidence="7">
    <location>
        <begin position="107"/>
        <end position="140"/>
    </location>
</feature>
<organism evidence="8 9">
    <name type="scientific">Propionicimonas paludicola</name>
    <dbReference type="NCBI Taxonomy" id="185243"/>
    <lineage>
        <taxon>Bacteria</taxon>
        <taxon>Bacillati</taxon>
        <taxon>Actinomycetota</taxon>
        <taxon>Actinomycetes</taxon>
        <taxon>Propionibacteriales</taxon>
        <taxon>Nocardioidaceae</taxon>
        <taxon>Propionicimonas</taxon>
    </lineage>
</organism>
<feature type="transmembrane region" description="Helical" evidence="7">
    <location>
        <begin position="218"/>
        <end position="237"/>
    </location>
</feature>
<dbReference type="Pfam" id="PF03773">
    <property type="entry name" value="ArsP_1"/>
    <property type="match status" value="1"/>
</dbReference>
<dbReference type="InterPro" id="IPR005524">
    <property type="entry name" value="DUF318"/>
</dbReference>
<keyword evidence="3" id="KW-1003">Cell membrane</keyword>
<dbReference type="InterPro" id="IPR052923">
    <property type="entry name" value="UPF0718"/>
</dbReference>
<accession>A0A2A9CTG5</accession>
<comment type="caution">
    <text evidence="8">The sequence shown here is derived from an EMBL/GenBank/DDBJ whole genome shotgun (WGS) entry which is preliminary data.</text>
</comment>
<dbReference type="EMBL" id="PDJC01000001">
    <property type="protein sequence ID" value="PFG17743.1"/>
    <property type="molecule type" value="Genomic_DNA"/>
</dbReference>
<feature type="transmembrane region" description="Helical" evidence="7">
    <location>
        <begin position="314"/>
        <end position="336"/>
    </location>
</feature>
<protein>
    <recommendedName>
        <fullName evidence="10">Permease</fullName>
    </recommendedName>
</protein>
<evidence type="ECO:0000313" key="8">
    <source>
        <dbReference type="EMBL" id="PFG17743.1"/>
    </source>
</evidence>
<dbReference type="PANTHER" id="PTHR34184">
    <property type="entry name" value="UPF0718 PROTEIN YCGR"/>
    <property type="match status" value="1"/>
</dbReference>
<evidence type="ECO:0008006" key="10">
    <source>
        <dbReference type="Google" id="ProtNLM"/>
    </source>
</evidence>
<dbReference type="AlphaFoldDB" id="A0A2A9CTG5"/>
<dbReference type="Proteomes" id="UP000226079">
    <property type="component" value="Unassembled WGS sequence"/>
</dbReference>
<comment type="similarity">
    <text evidence="2">Belongs to the UPF0718 family.</text>
</comment>
<feature type="transmembrane region" description="Helical" evidence="7">
    <location>
        <begin position="24"/>
        <end position="43"/>
    </location>
</feature>
<feature type="transmembrane region" description="Helical" evidence="7">
    <location>
        <begin position="55"/>
        <end position="87"/>
    </location>
</feature>
<keyword evidence="5 7" id="KW-1133">Transmembrane helix</keyword>
<evidence type="ECO:0000313" key="9">
    <source>
        <dbReference type="Proteomes" id="UP000226079"/>
    </source>
</evidence>
<dbReference type="RefSeq" id="WP_211283359.1">
    <property type="nucleotide sequence ID" value="NZ_PDJC01000001.1"/>
</dbReference>
<evidence type="ECO:0000256" key="7">
    <source>
        <dbReference type="SAM" id="Phobius"/>
    </source>
</evidence>
<keyword evidence="4 7" id="KW-0812">Transmembrane</keyword>
<gene>
    <name evidence="8" type="ORF">ATK74_2316</name>
</gene>
<evidence type="ECO:0000256" key="6">
    <source>
        <dbReference type="ARBA" id="ARBA00023136"/>
    </source>
</evidence>
<sequence length="337" mass="34970">MPDYLTHLVATVATDVWTTFVHNWPYLLISVLVASAVQVFVSTDRLSSWLRRRTWVAILGAVALGALTPFCSCGTTAIVLGAMASSVPWAPIVAFMASSPLASPEEYVLSVGLFGPGFAATFFAASIVVGLLGGGAAWWLERRGLLDGQARMAAPAPAAPASGCGPECGSSTADEPAAGGVRQLTIVERPTQVAELVEARPTKLRQFGTALLANTRKLAAYFFGFAAIGYLLIRILPTGVLTDWLGTGNPIWSVPLAAVLGIPVYLNTDASLPLVASLLHGGMAPGAGLAFLITGAGTSVGAISGMLVIARWRIVALVIGTLLVTAITMGWLAGLWL</sequence>
<evidence type="ECO:0000256" key="4">
    <source>
        <dbReference type="ARBA" id="ARBA00022692"/>
    </source>
</evidence>
<comment type="subcellular location">
    <subcellularLocation>
        <location evidence="1">Cell membrane</location>
        <topology evidence="1">Multi-pass membrane protein</topology>
    </subcellularLocation>
</comment>
<name>A0A2A9CTG5_9ACTN</name>
<evidence type="ECO:0000256" key="1">
    <source>
        <dbReference type="ARBA" id="ARBA00004651"/>
    </source>
</evidence>
<proteinExistence type="inferred from homology"/>
<evidence type="ECO:0000256" key="5">
    <source>
        <dbReference type="ARBA" id="ARBA00022989"/>
    </source>
</evidence>